<evidence type="ECO:0000313" key="4">
    <source>
        <dbReference type="Proteomes" id="UP000272706"/>
    </source>
</evidence>
<keyword evidence="2" id="KW-0732">Signal</keyword>
<evidence type="ECO:0000256" key="1">
    <source>
        <dbReference type="SAM" id="MobiDB-lite"/>
    </source>
</evidence>
<feature type="chain" id="PRO_5017486614" description="Lipoprotein" evidence="2">
    <location>
        <begin position="23"/>
        <end position="240"/>
    </location>
</feature>
<sequence>MAFYSFNNRFVAGLALTGFMLAAVGCQSSDNGVLNLGFGKKDTQAPPPPQDPKVLASQLRAYCPKVTLRDGTAFFSTYAKGSAKPRKKTDAAQDAAASAQPAPDGTIVDPDRDPAKVIYQASITDVTRDCSNANGQLSMKIAVAGKVVPGPMFAPGTITMPIRVAVMHGTEVLYSQIHPYQVQVTDPSAATQFVFTDQNVVVPEPTAQDYQAFAGYDEAAPKAATGKPKGKRKRAAPATN</sequence>
<protein>
    <recommendedName>
        <fullName evidence="5">Lipoprotein</fullName>
    </recommendedName>
</protein>
<accession>A0A3A5KUG3</accession>
<feature type="compositionally biased region" description="Low complexity" evidence="1">
    <location>
        <begin position="92"/>
        <end position="104"/>
    </location>
</feature>
<comment type="caution">
    <text evidence="3">The sequence shown here is derived from an EMBL/GenBank/DDBJ whole genome shotgun (WGS) entry which is preliminary data.</text>
</comment>
<proteinExistence type="predicted"/>
<feature type="region of interest" description="Disordered" evidence="1">
    <location>
        <begin position="86"/>
        <end position="112"/>
    </location>
</feature>
<evidence type="ECO:0008006" key="5">
    <source>
        <dbReference type="Google" id="ProtNLM"/>
    </source>
</evidence>
<feature type="region of interest" description="Disordered" evidence="1">
    <location>
        <begin position="221"/>
        <end position="240"/>
    </location>
</feature>
<gene>
    <name evidence="3" type="ORF">D3227_11845</name>
</gene>
<feature type="signal peptide" evidence="2">
    <location>
        <begin position="1"/>
        <end position="22"/>
    </location>
</feature>
<evidence type="ECO:0000313" key="3">
    <source>
        <dbReference type="EMBL" id="RJT40060.1"/>
    </source>
</evidence>
<evidence type="ECO:0000256" key="2">
    <source>
        <dbReference type="SAM" id="SignalP"/>
    </source>
</evidence>
<dbReference type="EMBL" id="QZWZ01000007">
    <property type="protein sequence ID" value="RJT40060.1"/>
    <property type="molecule type" value="Genomic_DNA"/>
</dbReference>
<organism evidence="3 4">
    <name type="scientific">Mesorhizobium waimense</name>
    <dbReference type="NCBI Taxonomy" id="1300307"/>
    <lineage>
        <taxon>Bacteria</taxon>
        <taxon>Pseudomonadati</taxon>
        <taxon>Pseudomonadota</taxon>
        <taxon>Alphaproteobacteria</taxon>
        <taxon>Hyphomicrobiales</taxon>
        <taxon>Phyllobacteriaceae</taxon>
        <taxon>Mesorhizobium</taxon>
    </lineage>
</organism>
<dbReference type="AlphaFoldDB" id="A0A3A5KUG3"/>
<keyword evidence="4" id="KW-1185">Reference proteome</keyword>
<dbReference type="RefSeq" id="WP_120014273.1">
    <property type="nucleotide sequence ID" value="NZ_QZWZ01000007.1"/>
</dbReference>
<dbReference type="Proteomes" id="UP000272706">
    <property type="component" value="Unassembled WGS sequence"/>
</dbReference>
<feature type="compositionally biased region" description="Basic residues" evidence="1">
    <location>
        <begin position="228"/>
        <end position="240"/>
    </location>
</feature>
<reference evidence="3 4" key="1">
    <citation type="submission" date="2018-09" db="EMBL/GenBank/DDBJ databases">
        <title>Mesorhizobium carmichaelinearum sp. nov. isolated from Carmichaelinea spp. root nodules in New Zealand.</title>
        <authorList>
            <person name="De Meyer S.E."/>
        </authorList>
    </citation>
    <scope>NUCLEOTIDE SEQUENCE [LARGE SCALE GENOMIC DNA]</scope>
    <source>
        <strain evidence="3 4">ICMP19557</strain>
    </source>
</reference>
<dbReference type="OrthoDB" id="8446614at2"/>
<name>A0A3A5KUG3_9HYPH</name>